<sequence length="82" mass="9543">MTPEPTYQPRHGYNPFPPEQRGRRIRWRTVTLGLFALIGLGTWWLEARTGWDMEVALGVVAIPYWTVVTVIWRRHGPEMPGL</sequence>
<proteinExistence type="predicted"/>
<keyword evidence="1" id="KW-0812">Transmembrane</keyword>
<reference evidence="3" key="1">
    <citation type="submission" date="2016-06" db="EMBL/GenBank/DDBJ databases">
        <authorList>
            <person name="Varghese N."/>
            <person name="Submissions Spin"/>
        </authorList>
    </citation>
    <scope>NUCLEOTIDE SEQUENCE [LARGE SCALE GENOMIC DNA]</scope>
    <source>
        <strain evidence="3">DSM 45246</strain>
    </source>
</reference>
<feature type="transmembrane region" description="Helical" evidence="1">
    <location>
        <begin position="25"/>
        <end position="45"/>
    </location>
</feature>
<dbReference type="EMBL" id="FMCS01000001">
    <property type="protein sequence ID" value="SCE74616.1"/>
    <property type="molecule type" value="Genomic_DNA"/>
</dbReference>
<gene>
    <name evidence="2" type="ORF">GA0070214_101969</name>
</gene>
<name>A0A1C4USD3_9ACTN</name>
<protein>
    <submittedName>
        <fullName evidence="2">Uncharacterized protein</fullName>
    </submittedName>
</protein>
<feature type="transmembrane region" description="Helical" evidence="1">
    <location>
        <begin position="51"/>
        <end position="72"/>
    </location>
</feature>
<dbReference type="Proteomes" id="UP000199629">
    <property type="component" value="Unassembled WGS sequence"/>
</dbReference>
<evidence type="ECO:0000313" key="3">
    <source>
        <dbReference type="Proteomes" id="UP000199629"/>
    </source>
</evidence>
<keyword evidence="1" id="KW-0472">Membrane</keyword>
<evidence type="ECO:0000256" key="1">
    <source>
        <dbReference type="SAM" id="Phobius"/>
    </source>
</evidence>
<evidence type="ECO:0000313" key="2">
    <source>
        <dbReference type="EMBL" id="SCE74616.1"/>
    </source>
</evidence>
<accession>A0A1C4USD3</accession>
<organism evidence="2 3">
    <name type="scientific">Micromonospora chaiyaphumensis</name>
    <dbReference type="NCBI Taxonomy" id="307119"/>
    <lineage>
        <taxon>Bacteria</taxon>
        <taxon>Bacillati</taxon>
        <taxon>Actinomycetota</taxon>
        <taxon>Actinomycetes</taxon>
        <taxon>Micromonosporales</taxon>
        <taxon>Micromonosporaceae</taxon>
        <taxon>Micromonospora</taxon>
    </lineage>
</organism>
<dbReference type="AlphaFoldDB" id="A0A1C4USD3"/>
<keyword evidence="3" id="KW-1185">Reference proteome</keyword>
<keyword evidence="1" id="KW-1133">Transmembrane helix</keyword>